<sequence>MFIAKLQGSFYFTMIVYMVSNRTGVSTLRDSDSILLQMKLLLKINDILLSVCGCKTYNVIRNLTAPNSPSSKSYVELVELLKTHFQPKPSVIMQHFIFNTRVRTQGEFIATFVANLKQLTEYCAFGEALNDMLRDRLLCGVNDNAIQLPLLAESNIDFKHTFYYKISIAMESPAK</sequence>
<reference evidence="1 2" key="1">
    <citation type="submission" date="2019-01" db="EMBL/GenBank/DDBJ databases">
        <title>Draft Genome and Complete Hox-Cluster Characterization of the Sterlet Sturgeon (Acipenser ruthenus).</title>
        <authorList>
            <person name="Wei Q."/>
        </authorList>
    </citation>
    <scope>NUCLEOTIDE SEQUENCE [LARGE SCALE GENOMIC DNA]</scope>
    <source>
        <strain evidence="1">WHYD16114868_AA</strain>
        <tissue evidence="1">Blood</tissue>
    </source>
</reference>
<protein>
    <submittedName>
        <fullName evidence="1">Uncharacterized protein</fullName>
    </submittedName>
</protein>
<dbReference type="Proteomes" id="UP000289886">
    <property type="component" value="Unassembled WGS sequence"/>
</dbReference>
<name>A0A444TZZ9_ACIRT</name>
<evidence type="ECO:0000313" key="2">
    <source>
        <dbReference type="Proteomes" id="UP000289886"/>
    </source>
</evidence>
<accession>A0A444TZZ9</accession>
<comment type="caution">
    <text evidence="1">The sequence shown here is derived from an EMBL/GenBank/DDBJ whole genome shotgun (WGS) entry which is preliminary data.</text>
</comment>
<organism evidence="1 2">
    <name type="scientific">Acipenser ruthenus</name>
    <name type="common">Sterlet sturgeon</name>
    <dbReference type="NCBI Taxonomy" id="7906"/>
    <lineage>
        <taxon>Eukaryota</taxon>
        <taxon>Metazoa</taxon>
        <taxon>Chordata</taxon>
        <taxon>Craniata</taxon>
        <taxon>Vertebrata</taxon>
        <taxon>Euteleostomi</taxon>
        <taxon>Actinopterygii</taxon>
        <taxon>Chondrostei</taxon>
        <taxon>Acipenseriformes</taxon>
        <taxon>Acipenseridae</taxon>
        <taxon>Acipenser</taxon>
    </lineage>
</organism>
<evidence type="ECO:0000313" key="1">
    <source>
        <dbReference type="EMBL" id="RXM28480.1"/>
    </source>
</evidence>
<gene>
    <name evidence="1" type="ORF">EOD39_9734</name>
</gene>
<keyword evidence="2" id="KW-1185">Reference proteome</keyword>
<dbReference type="AlphaFoldDB" id="A0A444TZZ9"/>
<proteinExistence type="predicted"/>
<dbReference type="EMBL" id="SCEB01215639">
    <property type="protein sequence ID" value="RXM28480.1"/>
    <property type="molecule type" value="Genomic_DNA"/>
</dbReference>
<dbReference type="PANTHER" id="PTHR33198:SF19">
    <property type="entry name" value="CCHC-TYPE DOMAIN-CONTAINING PROTEIN"/>
    <property type="match status" value="1"/>
</dbReference>
<dbReference type="PANTHER" id="PTHR33198">
    <property type="entry name" value="ANK_REP_REGION DOMAIN-CONTAINING PROTEIN-RELATED"/>
    <property type="match status" value="1"/>
</dbReference>